<evidence type="ECO:0000313" key="3">
    <source>
        <dbReference type="EMBL" id="KAL3681254.1"/>
    </source>
</evidence>
<keyword evidence="4" id="KW-1185">Reference proteome</keyword>
<reference evidence="3 4" key="1">
    <citation type="submission" date="2024-09" db="EMBL/GenBank/DDBJ databases">
        <title>Chromosome-scale assembly of Riccia sorocarpa.</title>
        <authorList>
            <person name="Paukszto L."/>
        </authorList>
    </citation>
    <scope>NUCLEOTIDE SEQUENCE [LARGE SCALE GENOMIC DNA]</scope>
    <source>
        <strain evidence="3">LP-2024</strain>
        <tissue evidence="3">Aerial parts of the thallus</tissue>
    </source>
</reference>
<keyword evidence="1" id="KW-0560">Oxidoreductase</keyword>
<dbReference type="InterPro" id="IPR001509">
    <property type="entry name" value="Epimerase_deHydtase"/>
</dbReference>
<dbReference type="SUPFAM" id="SSF51735">
    <property type="entry name" value="NAD(P)-binding Rossmann-fold domains"/>
    <property type="match status" value="1"/>
</dbReference>
<dbReference type="EMBL" id="JBJQOH010000007">
    <property type="protein sequence ID" value="KAL3681254.1"/>
    <property type="molecule type" value="Genomic_DNA"/>
</dbReference>
<dbReference type="InterPro" id="IPR036291">
    <property type="entry name" value="NAD(P)-bd_dom_sf"/>
</dbReference>
<dbReference type="AlphaFoldDB" id="A0ABD3GS83"/>
<organism evidence="3 4">
    <name type="scientific">Riccia sorocarpa</name>
    <dbReference type="NCBI Taxonomy" id="122646"/>
    <lineage>
        <taxon>Eukaryota</taxon>
        <taxon>Viridiplantae</taxon>
        <taxon>Streptophyta</taxon>
        <taxon>Embryophyta</taxon>
        <taxon>Marchantiophyta</taxon>
        <taxon>Marchantiopsida</taxon>
        <taxon>Marchantiidae</taxon>
        <taxon>Marchantiales</taxon>
        <taxon>Ricciaceae</taxon>
        <taxon>Riccia</taxon>
    </lineage>
</organism>
<accession>A0ABD3GS83</accession>
<dbReference type="CDD" id="cd08958">
    <property type="entry name" value="FR_SDR_e"/>
    <property type="match status" value="1"/>
</dbReference>
<dbReference type="FunFam" id="3.40.50.720:FF:000085">
    <property type="entry name" value="Dihydroflavonol reductase"/>
    <property type="match status" value="1"/>
</dbReference>
<protein>
    <recommendedName>
        <fullName evidence="2">NAD-dependent epimerase/dehydratase domain-containing protein</fullName>
    </recommendedName>
</protein>
<gene>
    <name evidence="3" type="ORF">R1sor_024210</name>
</gene>
<feature type="domain" description="NAD-dependent epimerase/dehydratase" evidence="2">
    <location>
        <begin position="7"/>
        <end position="251"/>
    </location>
</feature>
<evidence type="ECO:0000313" key="4">
    <source>
        <dbReference type="Proteomes" id="UP001633002"/>
    </source>
</evidence>
<evidence type="ECO:0000259" key="2">
    <source>
        <dbReference type="Pfam" id="PF01370"/>
    </source>
</evidence>
<dbReference type="Pfam" id="PF01370">
    <property type="entry name" value="Epimerase"/>
    <property type="match status" value="1"/>
</dbReference>
<dbReference type="PANTHER" id="PTHR10366">
    <property type="entry name" value="NAD DEPENDENT EPIMERASE/DEHYDRATASE"/>
    <property type="match status" value="1"/>
</dbReference>
<dbReference type="InterPro" id="IPR050425">
    <property type="entry name" value="NAD(P)_dehydrat-like"/>
</dbReference>
<dbReference type="PANTHER" id="PTHR10366:SF852">
    <property type="entry name" value="CINNAMOYL-COA REDUCTASE CAD2"/>
    <property type="match status" value="1"/>
</dbReference>
<dbReference type="Gene3D" id="3.40.50.720">
    <property type="entry name" value="NAD(P)-binding Rossmann-like Domain"/>
    <property type="match status" value="1"/>
</dbReference>
<dbReference type="GO" id="GO:0016491">
    <property type="term" value="F:oxidoreductase activity"/>
    <property type="evidence" value="ECO:0007669"/>
    <property type="project" value="UniProtKB-KW"/>
</dbReference>
<name>A0ABD3GS83_9MARC</name>
<evidence type="ECO:0000256" key="1">
    <source>
        <dbReference type="ARBA" id="ARBA00023002"/>
    </source>
</evidence>
<dbReference type="Proteomes" id="UP001633002">
    <property type="component" value="Unassembled WGS sequence"/>
</dbReference>
<sequence length="329" mass="36193">MAVQKIVAVTGANGYIAAWVVKLLLERGYTVRGTVRNPDDAVKVGPLLKLPGAKTRLTLHKANLQEEGAFDDIFVGVEGVFHIASPTMQGDYPDAENAIIIPAVKGTLNVLSAAAKVGTVKRVVFASSHAAVSISEAAQYPEDPNIVIDETWWSDPEWAKQRKMWYMLSKIQAEQAAWDFMKKEKNFDLVVLNPAVVLGPTVGDTPLNSSCEMILHFVDGTVKEYPYFTFGFVHVKDAALAHILVYETPSAQGRYCLVDSAMHASKLMDLLKVMCPTSPVPSKCVDSKKPVSGIFKGERIKKIGLVYTATEVVLREFLSYCREQKLLAF</sequence>
<comment type="caution">
    <text evidence="3">The sequence shown here is derived from an EMBL/GenBank/DDBJ whole genome shotgun (WGS) entry which is preliminary data.</text>
</comment>
<proteinExistence type="predicted"/>